<dbReference type="GO" id="GO:0032007">
    <property type="term" value="P:negative regulation of TOR signaling"/>
    <property type="evidence" value="ECO:0007669"/>
    <property type="project" value="TreeGrafter"/>
</dbReference>
<evidence type="ECO:0000313" key="8">
    <source>
        <dbReference type="EnsemblMetazoa" id="Aqu2.1.31367_001"/>
    </source>
</evidence>
<dbReference type="Proteomes" id="UP000007879">
    <property type="component" value="Unassembled WGS sequence"/>
</dbReference>
<dbReference type="OrthoDB" id="18718at2759"/>
<dbReference type="eggNOG" id="ENOG502QPZD">
    <property type="taxonomic scope" value="Eukaryota"/>
</dbReference>
<keyword evidence="9" id="KW-1185">Reference proteome</keyword>
<dbReference type="Gene3D" id="1.10.10.750">
    <property type="entry name" value="Ypt/Rab-GAP domain of gyp1p, domain 1"/>
    <property type="match status" value="1"/>
</dbReference>
<keyword evidence="4" id="KW-0458">Lysosome</keyword>
<proteinExistence type="predicted"/>
<dbReference type="InParanoid" id="A0A1X7UVF5"/>
<dbReference type="PANTHER" id="PTHR13530:SF3">
    <property type="entry name" value="TBC1 DOMAIN FAMILY MEMBER 7"/>
    <property type="match status" value="1"/>
</dbReference>
<name>A0A1X7UVF5_AMPQE</name>
<keyword evidence="6" id="KW-1133">Transmembrane helix</keyword>
<dbReference type="AlphaFoldDB" id="A0A1X7UVF5"/>
<dbReference type="SUPFAM" id="SSF47923">
    <property type="entry name" value="Ypt/Rab-GAP domain of gyp1p"/>
    <property type="match status" value="2"/>
</dbReference>
<protein>
    <recommendedName>
        <fullName evidence="3">TBC1 domain family member 7</fullName>
    </recommendedName>
</protein>
<comment type="function">
    <text evidence="5">Non-catalytic component of the TSC-TBC complex, a multiprotein complex that acts as a negative regulator of the canonical mTORC1 complex, an evolutionarily conserved central nutrient sensor that stimulates anabolic reactions and macromolecule biosynthesis to promote cellular biomass generation and growth. The TSC-TBC complex acts as a GTPase-activating protein (GAP) for the small GTPase RHEB, a direct activator of the protein kinase activity of mTORC1. In absence of nutrients, the TSC-TBC complex inhibits mTORC1, thereby preventing phosphorylation of ribosomal protein S6 kinase (RPS6KB1 and RPS6KB2) and EIF4EBP1 (4E-BP1) by the mTORC1 signaling. The TSC-TBC complex is inactivated in response to nutrients, relieving inhibition of mTORC1.</text>
</comment>
<evidence type="ECO:0000256" key="4">
    <source>
        <dbReference type="ARBA" id="ARBA00023228"/>
    </source>
</evidence>
<dbReference type="STRING" id="400682.A0A1X7UVF5"/>
<evidence type="ECO:0000256" key="2">
    <source>
        <dbReference type="ARBA" id="ARBA00004656"/>
    </source>
</evidence>
<keyword evidence="6" id="KW-0812">Transmembrane</keyword>
<dbReference type="Pfam" id="PF00566">
    <property type="entry name" value="RabGAP-TBC"/>
    <property type="match status" value="1"/>
</dbReference>
<sequence length="315" mass="36120">MTEEGIGKNFRSAYYETLGFRENEKSISQLENQLKADLIDLPRLKAFCLKNSLPALYRPLVWKILLGAVPCHQDPETQKYVRDQKIEQFQDLKHSLSVLNAVHIPPPASYRVTGGSPISPIENLVYMYGLEKGRFSEIKRDSSLRKSLHDVAKVFLDCIDGDEMEIYFCFLGFTAIINSIREHTKEMLEELMSYLIQKENVLYCHLSTLGVLQQIPCKRWFFECFLNEFPLPEIEIIWDRLIGGSYSVLIYIAISLILHRKRALLMSKSIVQALKLFDQLLGSDASIVLKQGLELWEHSGSALVPGNSKIKNKTY</sequence>
<dbReference type="EnsemblMetazoa" id="XM_003386690.3">
    <property type="protein sequence ID" value="XP_003386738.1"/>
    <property type="gene ID" value="LOC100637758"/>
</dbReference>
<reference evidence="9" key="1">
    <citation type="journal article" date="2010" name="Nature">
        <title>The Amphimedon queenslandica genome and the evolution of animal complexity.</title>
        <authorList>
            <person name="Srivastava M."/>
            <person name="Simakov O."/>
            <person name="Chapman J."/>
            <person name="Fahey B."/>
            <person name="Gauthier M.E."/>
            <person name="Mitros T."/>
            <person name="Richards G.S."/>
            <person name="Conaco C."/>
            <person name="Dacre M."/>
            <person name="Hellsten U."/>
            <person name="Larroux C."/>
            <person name="Putnam N.H."/>
            <person name="Stanke M."/>
            <person name="Adamska M."/>
            <person name="Darling A."/>
            <person name="Degnan S.M."/>
            <person name="Oakley T.H."/>
            <person name="Plachetzki D.C."/>
            <person name="Zhai Y."/>
            <person name="Adamski M."/>
            <person name="Calcino A."/>
            <person name="Cummins S.F."/>
            <person name="Goodstein D.M."/>
            <person name="Harris C."/>
            <person name="Jackson D.J."/>
            <person name="Leys S.P."/>
            <person name="Shu S."/>
            <person name="Woodcroft B.J."/>
            <person name="Vervoort M."/>
            <person name="Kosik K.S."/>
            <person name="Manning G."/>
            <person name="Degnan B.M."/>
            <person name="Rokhsar D.S."/>
        </authorList>
    </citation>
    <scope>NUCLEOTIDE SEQUENCE [LARGE SCALE GENOMIC DNA]</scope>
</reference>
<evidence type="ECO:0000259" key="7">
    <source>
        <dbReference type="PROSITE" id="PS50086"/>
    </source>
</evidence>
<dbReference type="KEGG" id="aqu:100637758"/>
<dbReference type="GO" id="GO:0005765">
    <property type="term" value="C:lysosomal membrane"/>
    <property type="evidence" value="ECO:0007669"/>
    <property type="project" value="UniProtKB-SubCell"/>
</dbReference>
<evidence type="ECO:0000256" key="6">
    <source>
        <dbReference type="SAM" id="Phobius"/>
    </source>
</evidence>
<evidence type="ECO:0000313" key="9">
    <source>
        <dbReference type="Proteomes" id="UP000007879"/>
    </source>
</evidence>
<keyword evidence="6" id="KW-0472">Membrane</keyword>
<evidence type="ECO:0000256" key="3">
    <source>
        <dbReference type="ARBA" id="ARBA00015455"/>
    </source>
</evidence>
<accession>A0A1X7UVF5</accession>
<feature type="transmembrane region" description="Helical" evidence="6">
    <location>
        <begin position="237"/>
        <end position="258"/>
    </location>
</feature>
<reference evidence="8" key="2">
    <citation type="submission" date="2017-05" db="UniProtKB">
        <authorList>
            <consortium name="EnsemblMetazoa"/>
        </authorList>
    </citation>
    <scope>IDENTIFICATION</scope>
</reference>
<gene>
    <name evidence="8" type="primary">100637758</name>
</gene>
<dbReference type="InterPro" id="IPR035969">
    <property type="entry name" value="Rab-GAP_TBC_sf"/>
</dbReference>
<evidence type="ECO:0000256" key="5">
    <source>
        <dbReference type="ARBA" id="ARBA00046045"/>
    </source>
</evidence>
<dbReference type="InterPro" id="IPR039842">
    <property type="entry name" value="TBC1D7"/>
</dbReference>
<evidence type="ECO:0000256" key="1">
    <source>
        <dbReference type="ARBA" id="ARBA00004514"/>
    </source>
</evidence>
<dbReference type="GO" id="GO:0005829">
    <property type="term" value="C:cytosol"/>
    <property type="evidence" value="ECO:0007669"/>
    <property type="project" value="UniProtKB-SubCell"/>
</dbReference>
<dbReference type="InterPro" id="IPR000195">
    <property type="entry name" value="Rab-GAP-TBC_dom"/>
</dbReference>
<feature type="domain" description="Rab-GAP TBC" evidence="7">
    <location>
        <begin position="52"/>
        <end position="245"/>
    </location>
</feature>
<dbReference type="EnsemblMetazoa" id="Aqu2.1.31367_001">
    <property type="protein sequence ID" value="Aqu2.1.31367_001"/>
    <property type="gene ID" value="Aqu2.1.31367"/>
</dbReference>
<dbReference type="PROSITE" id="PS50086">
    <property type="entry name" value="TBC_RABGAP"/>
    <property type="match status" value="1"/>
</dbReference>
<comment type="subcellular location">
    <subcellularLocation>
        <location evidence="1">Cytoplasm</location>
        <location evidence="1">Cytosol</location>
    </subcellularLocation>
    <subcellularLocation>
        <location evidence="2">Lysosome membrane</location>
    </subcellularLocation>
</comment>
<dbReference type="PANTHER" id="PTHR13530">
    <property type="entry name" value="TBC1 DOMAIN FAMILY MEMBER 7"/>
    <property type="match status" value="1"/>
</dbReference>
<dbReference type="Gene3D" id="1.10.472.80">
    <property type="entry name" value="Ypt/Rab-GAP domain of gyp1p, domain 3"/>
    <property type="match status" value="1"/>
</dbReference>
<organism evidence="8">
    <name type="scientific">Amphimedon queenslandica</name>
    <name type="common">Sponge</name>
    <dbReference type="NCBI Taxonomy" id="400682"/>
    <lineage>
        <taxon>Eukaryota</taxon>
        <taxon>Metazoa</taxon>
        <taxon>Porifera</taxon>
        <taxon>Demospongiae</taxon>
        <taxon>Heteroscleromorpha</taxon>
        <taxon>Haplosclerida</taxon>
        <taxon>Niphatidae</taxon>
        <taxon>Amphimedon</taxon>
    </lineage>
</organism>
<dbReference type="GO" id="GO:0005096">
    <property type="term" value="F:GTPase activator activity"/>
    <property type="evidence" value="ECO:0007669"/>
    <property type="project" value="TreeGrafter"/>
</dbReference>